<protein>
    <recommendedName>
        <fullName evidence="4">Small auxin up regulated protein</fullName>
    </recommendedName>
</protein>
<evidence type="ECO:0000256" key="1">
    <source>
        <dbReference type="ARBA" id="ARBA00006974"/>
    </source>
</evidence>
<keyword evidence="3" id="KW-1185">Reference proteome</keyword>
<dbReference type="GO" id="GO:0009733">
    <property type="term" value="P:response to auxin"/>
    <property type="evidence" value="ECO:0007669"/>
    <property type="project" value="InterPro"/>
</dbReference>
<evidence type="ECO:0000313" key="2">
    <source>
        <dbReference type="EMBL" id="KAF6175364.1"/>
    </source>
</evidence>
<accession>A0A7J7P886</accession>
<name>A0A7J7P886_9MAGN</name>
<dbReference type="PANTHER" id="PTHR31374:SF139">
    <property type="entry name" value="OS02G0143300 PROTEIN"/>
    <property type="match status" value="1"/>
</dbReference>
<comment type="caution">
    <text evidence="2">The sequence shown here is derived from an EMBL/GenBank/DDBJ whole genome shotgun (WGS) entry which is preliminary data.</text>
</comment>
<dbReference type="Proteomes" id="UP000541444">
    <property type="component" value="Unassembled WGS sequence"/>
</dbReference>
<dbReference type="OrthoDB" id="1897212at2759"/>
<dbReference type="Pfam" id="PF02519">
    <property type="entry name" value="Auxin_inducible"/>
    <property type="match status" value="1"/>
</dbReference>
<sequence>MVRCYGKQFKRKDVSKGSVAVYVRRNMRRFVIPVSFLALLDFRVLMERAVEEYGFEQKGGLRLPEYGLRLLSMGSSKNVGCDYLVKKTIFKLFWFAVFRS</sequence>
<proteinExistence type="inferred from homology"/>
<comment type="similarity">
    <text evidence="1">Belongs to the ARG7 family.</text>
</comment>
<reference evidence="2 3" key="1">
    <citation type="journal article" date="2020" name="IScience">
        <title>Genome Sequencing of the Endangered Kingdonia uniflora (Circaeasteraceae, Ranunculales) Reveals Potential Mechanisms of Evolutionary Specialization.</title>
        <authorList>
            <person name="Sun Y."/>
            <person name="Deng T."/>
            <person name="Zhang A."/>
            <person name="Moore M.J."/>
            <person name="Landis J.B."/>
            <person name="Lin N."/>
            <person name="Zhang H."/>
            <person name="Zhang X."/>
            <person name="Huang J."/>
            <person name="Zhang X."/>
            <person name="Sun H."/>
            <person name="Wang H."/>
        </authorList>
    </citation>
    <scope>NUCLEOTIDE SEQUENCE [LARGE SCALE GENOMIC DNA]</scope>
    <source>
        <strain evidence="2">TB1705</strain>
        <tissue evidence="2">Leaf</tissue>
    </source>
</reference>
<dbReference type="AlphaFoldDB" id="A0A7J7P886"/>
<dbReference type="PANTHER" id="PTHR31374">
    <property type="entry name" value="AUXIN-INDUCED PROTEIN-LIKE-RELATED"/>
    <property type="match status" value="1"/>
</dbReference>
<dbReference type="InterPro" id="IPR003676">
    <property type="entry name" value="SAUR_fam"/>
</dbReference>
<gene>
    <name evidence="2" type="ORF">GIB67_009058</name>
</gene>
<organism evidence="2 3">
    <name type="scientific">Kingdonia uniflora</name>
    <dbReference type="NCBI Taxonomy" id="39325"/>
    <lineage>
        <taxon>Eukaryota</taxon>
        <taxon>Viridiplantae</taxon>
        <taxon>Streptophyta</taxon>
        <taxon>Embryophyta</taxon>
        <taxon>Tracheophyta</taxon>
        <taxon>Spermatophyta</taxon>
        <taxon>Magnoliopsida</taxon>
        <taxon>Ranunculales</taxon>
        <taxon>Circaeasteraceae</taxon>
        <taxon>Kingdonia</taxon>
    </lineage>
</organism>
<evidence type="ECO:0008006" key="4">
    <source>
        <dbReference type="Google" id="ProtNLM"/>
    </source>
</evidence>
<dbReference type="EMBL" id="JACGCM010000189">
    <property type="protein sequence ID" value="KAF6175364.1"/>
    <property type="molecule type" value="Genomic_DNA"/>
</dbReference>
<evidence type="ECO:0000313" key="3">
    <source>
        <dbReference type="Proteomes" id="UP000541444"/>
    </source>
</evidence>